<evidence type="ECO:0000256" key="2">
    <source>
        <dbReference type="ARBA" id="ARBA00023172"/>
    </source>
</evidence>
<name>A0A921K2T9_9BACT</name>
<dbReference type="AlphaFoldDB" id="A0A921K2T9"/>
<dbReference type="EMBL" id="DYXD01000007">
    <property type="protein sequence ID" value="HJF06597.1"/>
    <property type="molecule type" value="Genomic_DNA"/>
</dbReference>
<dbReference type="InterPro" id="IPR002104">
    <property type="entry name" value="Integrase_catalytic"/>
</dbReference>
<dbReference type="Gene3D" id="1.10.150.130">
    <property type="match status" value="1"/>
</dbReference>
<evidence type="ECO:0000313" key="5">
    <source>
        <dbReference type="Proteomes" id="UP000718012"/>
    </source>
</evidence>
<gene>
    <name evidence="4" type="ORF">K8U81_00170</name>
</gene>
<dbReference type="CDD" id="cd01185">
    <property type="entry name" value="INTN1_C_like"/>
    <property type="match status" value="1"/>
</dbReference>
<dbReference type="Pfam" id="PF00589">
    <property type="entry name" value="Phage_integrase"/>
    <property type="match status" value="1"/>
</dbReference>
<keyword evidence="2" id="KW-0233">DNA recombination</keyword>
<accession>A0A921K2T9</accession>
<organism evidence="4 5">
    <name type="scientific">Phocaeicola coprocola</name>
    <dbReference type="NCBI Taxonomy" id="310298"/>
    <lineage>
        <taxon>Bacteria</taxon>
        <taxon>Pseudomonadati</taxon>
        <taxon>Bacteroidota</taxon>
        <taxon>Bacteroidia</taxon>
        <taxon>Bacteroidales</taxon>
        <taxon>Bacteroidaceae</taxon>
        <taxon>Phocaeicola</taxon>
    </lineage>
</organism>
<evidence type="ECO:0000256" key="1">
    <source>
        <dbReference type="ARBA" id="ARBA00023125"/>
    </source>
</evidence>
<evidence type="ECO:0000259" key="3">
    <source>
        <dbReference type="PROSITE" id="PS51898"/>
    </source>
</evidence>
<feature type="domain" description="Tyr recombinase" evidence="3">
    <location>
        <begin position="251"/>
        <end position="445"/>
    </location>
</feature>
<keyword evidence="1" id="KW-0238">DNA-binding</keyword>
<dbReference type="InterPro" id="IPR010998">
    <property type="entry name" value="Integrase_recombinase_N"/>
</dbReference>
<dbReference type="InterPro" id="IPR013762">
    <property type="entry name" value="Integrase-like_cat_sf"/>
</dbReference>
<dbReference type="InterPro" id="IPR011010">
    <property type="entry name" value="DNA_brk_join_enz"/>
</dbReference>
<protein>
    <submittedName>
        <fullName evidence="4">Site-specific integrase</fullName>
    </submittedName>
</protein>
<dbReference type="GO" id="GO:0003677">
    <property type="term" value="F:DNA binding"/>
    <property type="evidence" value="ECO:0007669"/>
    <property type="project" value="UniProtKB-KW"/>
</dbReference>
<dbReference type="Pfam" id="PF13102">
    <property type="entry name" value="Phage_int_SAM_5"/>
    <property type="match status" value="1"/>
</dbReference>
<comment type="caution">
    <text evidence="4">The sequence shown here is derived from an EMBL/GenBank/DDBJ whole genome shotgun (WGS) entry which is preliminary data.</text>
</comment>
<dbReference type="GO" id="GO:0015074">
    <property type="term" value="P:DNA integration"/>
    <property type="evidence" value="ECO:0007669"/>
    <property type="project" value="InterPro"/>
</dbReference>
<proteinExistence type="predicted"/>
<dbReference type="InterPro" id="IPR025269">
    <property type="entry name" value="SAM-like_dom"/>
</dbReference>
<dbReference type="PROSITE" id="PS51898">
    <property type="entry name" value="TYR_RECOMBINASE"/>
    <property type="match status" value="1"/>
</dbReference>
<reference evidence="4" key="1">
    <citation type="journal article" date="2021" name="PeerJ">
        <title>Extensive microbial diversity within the chicken gut microbiome revealed by metagenomics and culture.</title>
        <authorList>
            <person name="Gilroy R."/>
            <person name="Ravi A."/>
            <person name="Getino M."/>
            <person name="Pursley I."/>
            <person name="Horton D.L."/>
            <person name="Alikhan N.F."/>
            <person name="Baker D."/>
            <person name="Gharbi K."/>
            <person name="Hall N."/>
            <person name="Watson M."/>
            <person name="Adriaenssens E.M."/>
            <person name="Foster-Nyarko E."/>
            <person name="Jarju S."/>
            <person name="Secka A."/>
            <person name="Antonio M."/>
            <person name="Oren A."/>
            <person name="Chaudhuri R.R."/>
            <person name="La Ragione R."/>
            <person name="Hildebrand F."/>
            <person name="Pallen M.J."/>
        </authorList>
    </citation>
    <scope>NUCLEOTIDE SEQUENCE</scope>
    <source>
        <strain evidence="4">CHK165-8395</strain>
    </source>
</reference>
<dbReference type="Proteomes" id="UP000718012">
    <property type="component" value="Unassembled WGS sequence"/>
</dbReference>
<evidence type="ECO:0000313" key="4">
    <source>
        <dbReference type="EMBL" id="HJF06597.1"/>
    </source>
</evidence>
<reference evidence="4" key="2">
    <citation type="submission" date="2021-09" db="EMBL/GenBank/DDBJ databases">
        <authorList>
            <person name="Gilroy R."/>
        </authorList>
    </citation>
    <scope>NUCLEOTIDE SEQUENCE</scope>
    <source>
        <strain evidence="4">CHK165-8395</strain>
    </source>
</reference>
<dbReference type="GO" id="GO:0006310">
    <property type="term" value="P:DNA recombination"/>
    <property type="evidence" value="ECO:0007669"/>
    <property type="project" value="UniProtKB-KW"/>
</dbReference>
<dbReference type="Gene3D" id="1.10.443.10">
    <property type="entry name" value="Intergrase catalytic core"/>
    <property type="match status" value="1"/>
</dbReference>
<dbReference type="SUPFAM" id="SSF56349">
    <property type="entry name" value="DNA breaking-rejoining enzymes"/>
    <property type="match status" value="1"/>
</dbReference>
<sequence length="451" mass="52725">MIESTINREKAFQLRINFNLKSLKKVGIEKSQIWLTTTINGERVRIYTKLLVKEEHWLKKCKSEIGECAKEDASLGNIILKENRAINKQLRKIIEYCQEYGTLVSERHLYNDPIEYSGTAFKAFIEAKIRGVEASYSKSPKSFIEAYIQRKCEMINRDTGRRIADGTIYNHKNALKRIEDFCREKGLNFTWQIFNKKFEEIFTAWLIGKNYTPNTIAAQYSIIKVWLKEAEENNFINDKAFHHYQTKCRNVENIYLTEKELERLYNIDFTSEEIRQQIDPQSRIEITRDLFIVACWTGLRYSDWRDLSTASLTEKFMTVRTHKTDKTVVIPIHPIVKSILEKYNGELPRSVDRSKTLRHIRKCAEIAGINELVTLTKVVGGKSITSTKPKYEYIMNHTARRTFATLMYLKRVPSISIMAITGHTTEDNFLKYIKVSKEKHAKIVAKAFTVR</sequence>